<evidence type="ECO:0000256" key="1">
    <source>
        <dbReference type="ARBA" id="ARBA00003257"/>
    </source>
</evidence>
<feature type="transmembrane region" description="Helical" evidence="18">
    <location>
        <begin position="29"/>
        <end position="46"/>
    </location>
</feature>
<evidence type="ECO:0000313" key="20">
    <source>
        <dbReference type="EMBL" id="AML25994.1"/>
    </source>
</evidence>
<keyword evidence="15 18" id="KW-0496">Mitochondrion</keyword>
<feature type="transmembrane region" description="Helical" evidence="18">
    <location>
        <begin position="5"/>
        <end position="23"/>
    </location>
</feature>
<feature type="transmembrane region" description="Helical" evidence="18">
    <location>
        <begin position="58"/>
        <end position="83"/>
    </location>
</feature>
<comment type="subcellular location">
    <subcellularLocation>
        <location evidence="2 18">Mitochondrion inner membrane</location>
        <topology evidence="2 18">Multi-pass membrane protein</topology>
    </subcellularLocation>
</comment>
<evidence type="ECO:0000256" key="10">
    <source>
        <dbReference type="ARBA" id="ARBA00022967"/>
    </source>
</evidence>
<evidence type="ECO:0000256" key="12">
    <source>
        <dbReference type="ARBA" id="ARBA00022989"/>
    </source>
</evidence>
<keyword evidence="16 18" id="KW-0472">Membrane</keyword>
<evidence type="ECO:0000256" key="14">
    <source>
        <dbReference type="ARBA" id="ARBA00023075"/>
    </source>
</evidence>
<evidence type="ECO:0000256" key="11">
    <source>
        <dbReference type="ARBA" id="ARBA00022982"/>
    </source>
</evidence>
<name>A0A126TEN7_9COLE</name>
<dbReference type="InterPro" id="IPR050175">
    <property type="entry name" value="Complex_I_Subunit_2"/>
</dbReference>
<organism evidence="20">
    <name type="scientific">Staphylinidae sp. BMNH 1274240</name>
    <dbReference type="NCBI Taxonomy" id="1796567"/>
    <lineage>
        <taxon>Eukaryota</taxon>
        <taxon>Metazoa</taxon>
        <taxon>Ecdysozoa</taxon>
        <taxon>Arthropoda</taxon>
        <taxon>Hexapoda</taxon>
        <taxon>Insecta</taxon>
        <taxon>Pterygota</taxon>
        <taxon>Neoptera</taxon>
        <taxon>Endopterygota</taxon>
        <taxon>Coleoptera</taxon>
        <taxon>Polyphaga</taxon>
        <taxon>Staphyliniformia</taxon>
        <taxon>Staphylinidae</taxon>
    </lineage>
</organism>
<dbReference type="InterPro" id="IPR003917">
    <property type="entry name" value="NADH_UbQ_OxRdtase_chain2"/>
</dbReference>
<comment type="similarity">
    <text evidence="3 18">Belongs to the complex I subunit 2 family.</text>
</comment>
<evidence type="ECO:0000256" key="2">
    <source>
        <dbReference type="ARBA" id="ARBA00004448"/>
    </source>
</evidence>
<geneLocation type="mitochondrion" evidence="20"/>
<evidence type="ECO:0000256" key="5">
    <source>
        <dbReference type="ARBA" id="ARBA00021008"/>
    </source>
</evidence>
<keyword evidence="7 18" id="KW-0679">Respiratory chain</keyword>
<evidence type="ECO:0000256" key="6">
    <source>
        <dbReference type="ARBA" id="ARBA00022448"/>
    </source>
</evidence>
<dbReference type="PRINTS" id="PR01436">
    <property type="entry name" value="NADHDHGNASE2"/>
</dbReference>
<protein>
    <recommendedName>
        <fullName evidence="5 18">NADH-ubiquinone oxidoreductase chain 2</fullName>
        <ecNumber evidence="4 18">7.1.1.2</ecNumber>
    </recommendedName>
</protein>
<keyword evidence="11 18" id="KW-0249">Electron transport</keyword>
<feature type="transmembrane region" description="Helical" evidence="18">
    <location>
        <begin position="149"/>
        <end position="168"/>
    </location>
</feature>
<dbReference type="EC" id="7.1.1.2" evidence="4 18"/>
<keyword evidence="9 18" id="KW-0999">Mitochondrion inner membrane</keyword>
<evidence type="ECO:0000256" key="3">
    <source>
        <dbReference type="ARBA" id="ARBA00007012"/>
    </source>
</evidence>
<feature type="transmembrane region" description="Helical" evidence="18">
    <location>
        <begin position="235"/>
        <end position="255"/>
    </location>
</feature>
<keyword evidence="12 18" id="KW-1133">Transmembrane helix</keyword>
<dbReference type="PANTHER" id="PTHR46552:SF1">
    <property type="entry name" value="NADH-UBIQUINONE OXIDOREDUCTASE CHAIN 2"/>
    <property type="match status" value="1"/>
</dbReference>
<evidence type="ECO:0000256" key="9">
    <source>
        <dbReference type="ARBA" id="ARBA00022792"/>
    </source>
</evidence>
<evidence type="ECO:0000256" key="13">
    <source>
        <dbReference type="ARBA" id="ARBA00023027"/>
    </source>
</evidence>
<reference evidence="20" key="1">
    <citation type="submission" date="2015-09" db="EMBL/GenBank/DDBJ databases">
        <title>Capturing the unknown biodiversity of arthropods in tropical forests using metagenomics.</title>
        <authorList>
            <person name="Andujar C."/>
            <person name="Creedy T.J."/>
            <person name="Garner B."/>
            <person name="Canty R."/>
            <person name="Warner H.B."/>
            <person name="Lipecki J."/>
            <person name="Crampton-Platt A."/>
            <person name="Gabrielli M."/>
            <person name="Croydon-Veleslavov I.A."/>
            <person name="Lim J.L."/>
            <person name="Linard B."/>
            <person name="Vogler A."/>
        </authorList>
    </citation>
    <scope>NUCLEOTIDE SEQUENCE</scope>
</reference>
<feature type="transmembrane region" description="Helical" evidence="18">
    <location>
        <begin position="316"/>
        <end position="336"/>
    </location>
</feature>
<feature type="transmembrane region" description="Helical" evidence="18">
    <location>
        <begin position="121"/>
        <end position="143"/>
    </location>
</feature>
<evidence type="ECO:0000256" key="7">
    <source>
        <dbReference type="ARBA" id="ARBA00022660"/>
    </source>
</evidence>
<gene>
    <name evidence="20" type="primary">ND2</name>
</gene>
<comment type="catalytic activity">
    <reaction evidence="17 18">
        <text>a ubiquinone + NADH + 5 H(+)(in) = a ubiquinol + NAD(+) + 4 H(+)(out)</text>
        <dbReference type="Rhea" id="RHEA:29091"/>
        <dbReference type="Rhea" id="RHEA-COMP:9565"/>
        <dbReference type="Rhea" id="RHEA-COMP:9566"/>
        <dbReference type="ChEBI" id="CHEBI:15378"/>
        <dbReference type="ChEBI" id="CHEBI:16389"/>
        <dbReference type="ChEBI" id="CHEBI:17976"/>
        <dbReference type="ChEBI" id="CHEBI:57540"/>
        <dbReference type="ChEBI" id="CHEBI:57945"/>
        <dbReference type="EC" id="7.1.1.2"/>
    </reaction>
</comment>
<keyword evidence="6" id="KW-0813">Transport</keyword>
<sequence>MLFFLIYKILFLSSMFIGTIISISSNTWLGMWIGLEINLLSIIPLMNNKKMAPSSEAALKYFITQAVASSILLFSIIFMSIIIFNNKTYDNLMTLIFNSALLTKMGMAPFHFWMPEVMEGLTWMNCLIVLTISKFAPMILLTYNITYNFFFIIIILLGMMISGIMGLNQISLRKIMAFSSINHMSWMITAMFFMNSIFLWYFLMYTFLSISIIWMFNYLNIFYIKELIYSINKTFMFKFLFIFNFMSLGGLPPFIGFMPKWLTIQFLMYENNIMISFLMILLTLLTLFYYLRIIYSSLTLSTKKLSYTFYSIPNNFINMSLSMFNISGLMICVSLCNFT</sequence>
<evidence type="ECO:0000259" key="19">
    <source>
        <dbReference type="Pfam" id="PF00361"/>
    </source>
</evidence>
<dbReference type="Pfam" id="PF00361">
    <property type="entry name" value="Proton_antipo_M"/>
    <property type="match status" value="1"/>
</dbReference>
<evidence type="ECO:0000256" key="17">
    <source>
        <dbReference type="ARBA" id="ARBA00049551"/>
    </source>
</evidence>
<evidence type="ECO:0000256" key="8">
    <source>
        <dbReference type="ARBA" id="ARBA00022692"/>
    </source>
</evidence>
<accession>A0A126TEN7</accession>
<comment type="function">
    <text evidence="18">Core subunit of the mitochondrial membrane respiratory chain NADH dehydrogenase (Complex I) which catalyzes electron transfer from NADH through the respiratory chain, using ubiquinone as an electron acceptor. Essential for the catalytic activity and assembly of complex I.</text>
</comment>
<evidence type="ECO:0000256" key="18">
    <source>
        <dbReference type="RuleBase" id="RU003403"/>
    </source>
</evidence>
<evidence type="ECO:0000256" key="16">
    <source>
        <dbReference type="ARBA" id="ARBA00023136"/>
    </source>
</evidence>
<feature type="transmembrane region" description="Helical" evidence="18">
    <location>
        <begin position="275"/>
        <end position="295"/>
    </location>
</feature>
<keyword evidence="8 18" id="KW-0812">Transmembrane</keyword>
<comment type="function">
    <text evidence="1">Core subunit of the mitochondrial membrane respiratory chain NADH dehydrogenase (Complex I) that is believed to belong to the minimal assembly required for catalysis. Complex I functions in the transfer of electrons from NADH to the respiratory chain. The immediate electron acceptor for the enzyme is believed to be ubiquinone.</text>
</comment>
<feature type="domain" description="NADH:quinone oxidoreductase/Mrp antiporter transmembrane" evidence="19">
    <location>
        <begin position="25"/>
        <end position="286"/>
    </location>
</feature>
<dbReference type="GO" id="GO:0005743">
    <property type="term" value="C:mitochondrial inner membrane"/>
    <property type="evidence" value="ECO:0007669"/>
    <property type="project" value="UniProtKB-SubCell"/>
</dbReference>
<evidence type="ECO:0000256" key="15">
    <source>
        <dbReference type="ARBA" id="ARBA00023128"/>
    </source>
</evidence>
<dbReference type="AlphaFoldDB" id="A0A126TEN7"/>
<dbReference type="InterPro" id="IPR001750">
    <property type="entry name" value="ND/Mrp_TM"/>
</dbReference>
<dbReference type="PANTHER" id="PTHR46552">
    <property type="entry name" value="NADH-UBIQUINONE OXIDOREDUCTASE CHAIN 2"/>
    <property type="match status" value="1"/>
</dbReference>
<keyword evidence="13 18" id="KW-0520">NAD</keyword>
<proteinExistence type="inferred from homology"/>
<keyword evidence="10 18" id="KW-1278">Translocase</keyword>
<dbReference type="GO" id="GO:0008137">
    <property type="term" value="F:NADH dehydrogenase (ubiquinone) activity"/>
    <property type="evidence" value="ECO:0007669"/>
    <property type="project" value="UniProtKB-EC"/>
</dbReference>
<keyword evidence="14 18" id="KW-0830">Ubiquinone</keyword>
<evidence type="ECO:0000256" key="4">
    <source>
        <dbReference type="ARBA" id="ARBA00012944"/>
    </source>
</evidence>
<dbReference type="GO" id="GO:0006120">
    <property type="term" value="P:mitochondrial electron transport, NADH to ubiquinone"/>
    <property type="evidence" value="ECO:0007669"/>
    <property type="project" value="InterPro"/>
</dbReference>
<dbReference type="EMBL" id="KT696190">
    <property type="protein sequence ID" value="AML25994.1"/>
    <property type="molecule type" value="Genomic_DNA"/>
</dbReference>
<feature type="transmembrane region" description="Helical" evidence="18">
    <location>
        <begin position="200"/>
        <end position="223"/>
    </location>
</feature>